<protein>
    <submittedName>
        <fullName evidence="2">VPLPA-CTERM sorting domain-containing protein</fullName>
    </submittedName>
</protein>
<keyword evidence="3" id="KW-1185">Reference proteome</keyword>
<organism evidence="2 3">
    <name type="scientific">Paracoccus subflavus</name>
    <dbReference type="NCBI Taxonomy" id="2528244"/>
    <lineage>
        <taxon>Bacteria</taxon>
        <taxon>Pseudomonadati</taxon>
        <taxon>Pseudomonadota</taxon>
        <taxon>Alphaproteobacteria</taxon>
        <taxon>Rhodobacterales</taxon>
        <taxon>Paracoccaceae</taxon>
        <taxon>Paracoccus</taxon>
    </lineage>
</organism>
<feature type="transmembrane region" description="Helical" evidence="1">
    <location>
        <begin position="34"/>
        <end position="53"/>
    </location>
</feature>
<gene>
    <name evidence="2" type="ORF">EYE42_15735</name>
</gene>
<sequence length="60" mass="6046">MPPPQGITNFRSLLSGSASVSQLVADEPETPAPVPLPASALLLLGGVGGLAALRRRKKAA</sequence>
<dbReference type="NCBIfam" id="TIGR03370">
    <property type="entry name" value="VPLPA-CTERM"/>
    <property type="match status" value="1"/>
</dbReference>
<proteinExistence type="predicted"/>
<keyword evidence="1" id="KW-0472">Membrane</keyword>
<name>A0A4Q9FUJ5_9RHOB</name>
<dbReference type="RefSeq" id="WP_130992266.1">
    <property type="nucleotide sequence ID" value="NZ_SISK01000020.1"/>
</dbReference>
<dbReference type="AlphaFoldDB" id="A0A4Q9FUJ5"/>
<dbReference type="InterPro" id="IPR022472">
    <property type="entry name" value="VPLPA-CTERM"/>
</dbReference>
<reference evidence="2 3" key="1">
    <citation type="submission" date="2019-02" db="EMBL/GenBank/DDBJ databases">
        <title>Paracoccus subflavus sp. nov., isolated from marine sediment of the Pacific Ocean.</title>
        <authorList>
            <person name="Zhang G."/>
        </authorList>
    </citation>
    <scope>NUCLEOTIDE SEQUENCE [LARGE SCALE GENOMIC DNA]</scope>
    <source>
        <strain evidence="2 3">GY0581</strain>
    </source>
</reference>
<comment type="caution">
    <text evidence="2">The sequence shown here is derived from an EMBL/GenBank/DDBJ whole genome shotgun (WGS) entry which is preliminary data.</text>
</comment>
<evidence type="ECO:0000313" key="3">
    <source>
        <dbReference type="Proteomes" id="UP000293520"/>
    </source>
</evidence>
<evidence type="ECO:0000256" key="1">
    <source>
        <dbReference type="SAM" id="Phobius"/>
    </source>
</evidence>
<dbReference type="EMBL" id="SISK01000020">
    <property type="protein sequence ID" value="TBN36013.1"/>
    <property type="molecule type" value="Genomic_DNA"/>
</dbReference>
<keyword evidence="1" id="KW-0812">Transmembrane</keyword>
<accession>A0A4Q9FUJ5</accession>
<dbReference type="Proteomes" id="UP000293520">
    <property type="component" value="Unassembled WGS sequence"/>
</dbReference>
<keyword evidence="1" id="KW-1133">Transmembrane helix</keyword>
<evidence type="ECO:0000313" key="2">
    <source>
        <dbReference type="EMBL" id="TBN36013.1"/>
    </source>
</evidence>